<evidence type="ECO:0000256" key="3">
    <source>
        <dbReference type="ARBA" id="ARBA00022606"/>
    </source>
</evidence>
<evidence type="ECO:0000256" key="8">
    <source>
        <dbReference type="ARBA" id="ARBA00023170"/>
    </source>
</evidence>
<dbReference type="EMBL" id="JADBJN010000002">
    <property type="protein sequence ID" value="KAG5675185.1"/>
    <property type="molecule type" value="Genomic_DNA"/>
</dbReference>
<evidence type="ECO:0000256" key="9">
    <source>
        <dbReference type="ARBA" id="ARBA00023224"/>
    </source>
</evidence>
<reference evidence="11" key="1">
    <citation type="submission" date="2021-03" db="EMBL/GenBank/DDBJ databases">
        <title>Chromosome level genome of the anhydrobiotic midge Polypedilum vanderplanki.</title>
        <authorList>
            <person name="Yoshida Y."/>
            <person name="Kikawada T."/>
            <person name="Gusev O."/>
        </authorList>
    </citation>
    <scope>NUCLEOTIDE SEQUENCE</scope>
    <source>
        <strain evidence="11">NIAS01</strain>
        <tissue evidence="11">Whole body or cell culture</tissue>
    </source>
</reference>
<keyword evidence="3 10" id="KW-0716">Sensory transduction</keyword>
<dbReference type="AlphaFoldDB" id="A0A9J6BYX4"/>
<dbReference type="GO" id="GO:0005549">
    <property type="term" value="F:odorant binding"/>
    <property type="evidence" value="ECO:0007669"/>
    <property type="project" value="InterPro"/>
</dbReference>
<dbReference type="PANTHER" id="PTHR21137">
    <property type="entry name" value="ODORANT RECEPTOR"/>
    <property type="match status" value="1"/>
</dbReference>
<dbReference type="Pfam" id="PF02949">
    <property type="entry name" value="7tm_6"/>
    <property type="match status" value="1"/>
</dbReference>
<evidence type="ECO:0000256" key="5">
    <source>
        <dbReference type="ARBA" id="ARBA00022725"/>
    </source>
</evidence>
<evidence type="ECO:0000313" key="12">
    <source>
        <dbReference type="Proteomes" id="UP001107558"/>
    </source>
</evidence>
<organism evidence="11 12">
    <name type="scientific">Polypedilum vanderplanki</name>
    <name type="common">Sleeping chironomid midge</name>
    <dbReference type="NCBI Taxonomy" id="319348"/>
    <lineage>
        <taxon>Eukaryota</taxon>
        <taxon>Metazoa</taxon>
        <taxon>Ecdysozoa</taxon>
        <taxon>Arthropoda</taxon>
        <taxon>Hexapoda</taxon>
        <taxon>Insecta</taxon>
        <taxon>Pterygota</taxon>
        <taxon>Neoptera</taxon>
        <taxon>Endopterygota</taxon>
        <taxon>Diptera</taxon>
        <taxon>Nematocera</taxon>
        <taxon>Chironomoidea</taxon>
        <taxon>Chironomidae</taxon>
        <taxon>Chironominae</taxon>
        <taxon>Polypedilum</taxon>
        <taxon>Polypedilum</taxon>
    </lineage>
</organism>
<dbReference type="GO" id="GO:0007165">
    <property type="term" value="P:signal transduction"/>
    <property type="evidence" value="ECO:0007669"/>
    <property type="project" value="UniProtKB-KW"/>
</dbReference>
<keyword evidence="5 10" id="KW-0552">Olfaction</keyword>
<keyword evidence="4 10" id="KW-0812">Transmembrane</keyword>
<gene>
    <name evidence="11" type="ORF">PVAND_005110</name>
</gene>
<dbReference type="GO" id="GO:0005886">
    <property type="term" value="C:plasma membrane"/>
    <property type="evidence" value="ECO:0007669"/>
    <property type="project" value="UniProtKB-SubCell"/>
</dbReference>
<comment type="similarity">
    <text evidence="10">Belongs to the insect chemoreceptor superfamily. Heteromeric odorant receptor channel (TC 1.A.69) family.</text>
</comment>
<comment type="caution">
    <text evidence="11">The sequence shown here is derived from an EMBL/GenBank/DDBJ whole genome shotgun (WGS) entry which is preliminary data.</text>
</comment>
<feature type="transmembrane region" description="Helical" evidence="10">
    <location>
        <begin position="300"/>
        <end position="321"/>
    </location>
</feature>
<evidence type="ECO:0000256" key="10">
    <source>
        <dbReference type="RuleBase" id="RU351113"/>
    </source>
</evidence>
<evidence type="ECO:0000256" key="1">
    <source>
        <dbReference type="ARBA" id="ARBA00004651"/>
    </source>
</evidence>
<evidence type="ECO:0000256" key="2">
    <source>
        <dbReference type="ARBA" id="ARBA00022475"/>
    </source>
</evidence>
<keyword evidence="7 10" id="KW-0472">Membrane</keyword>
<comment type="subcellular location">
    <subcellularLocation>
        <location evidence="1 10">Cell membrane</location>
        <topology evidence="1 10">Multi-pass membrane protein</topology>
    </subcellularLocation>
</comment>
<accession>A0A9J6BYX4</accession>
<keyword evidence="9 10" id="KW-0807">Transducer</keyword>
<evidence type="ECO:0000256" key="7">
    <source>
        <dbReference type="ARBA" id="ARBA00023136"/>
    </source>
</evidence>
<dbReference type="InterPro" id="IPR004117">
    <property type="entry name" value="7tm6_olfct_rcpt"/>
</dbReference>
<sequence>MCFKNLSNLYQYVCNGIKQKCFIIINNSRDSLNNVRNEFNSFALHQHSTLFVKHSEVRFEYFFMISSRMMHYCGYDFRCLSDCVHKKELLKLIVKNIWFWVIPANVATLVSMILLDAWQSNDMGKMALAASTALSFSVYIFIISEMQRNKIKIFNFLEELQMTFPSQNQLARDACLVTQKMSVLFIILWLFLSLIVWLVPLTSIIFFGRNILFYPVPDFMLHDFVYSLSLLWSSFAEFFGTLQVFSLALIIITLISIVCLEFDQLAHDATCLKQFYEVEIIEFLQTFVERHNRALKLTKTLDGLFSIIFLVRFVVSIFAIGTDVFAVMSMQNLSEICLALGLIMSELNQLFLICYVGQMLINANNPVVTAIYNCGWENWTNLSLKKNVLMILQKSQEPATLKIWKFGSISLRLFTRLTNSMYDITSFLLAVYDN</sequence>
<feature type="transmembrane region" description="Helical" evidence="10">
    <location>
        <begin position="97"/>
        <end position="115"/>
    </location>
</feature>
<evidence type="ECO:0000256" key="6">
    <source>
        <dbReference type="ARBA" id="ARBA00022989"/>
    </source>
</evidence>
<name>A0A9J6BYX4_POLVA</name>
<feature type="transmembrane region" description="Helical" evidence="10">
    <location>
        <begin position="182"/>
        <end position="207"/>
    </location>
</feature>
<proteinExistence type="inferred from homology"/>
<dbReference type="GO" id="GO:0004984">
    <property type="term" value="F:olfactory receptor activity"/>
    <property type="evidence" value="ECO:0007669"/>
    <property type="project" value="InterPro"/>
</dbReference>
<comment type="caution">
    <text evidence="10">Lacks conserved residue(s) required for the propagation of feature annotation.</text>
</comment>
<keyword evidence="2" id="KW-1003">Cell membrane</keyword>
<keyword evidence="6 10" id="KW-1133">Transmembrane helix</keyword>
<keyword evidence="8 10" id="KW-0675">Receptor</keyword>
<feature type="transmembrane region" description="Helical" evidence="10">
    <location>
        <begin position="238"/>
        <end position="260"/>
    </location>
</feature>
<dbReference type="PANTHER" id="PTHR21137:SF35">
    <property type="entry name" value="ODORANT RECEPTOR 19A-RELATED"/>
    <property type="match status" value="1"/>
</dbReference>
<dbReference type="Proteomes" id="UP001107558">
    <property type="component" value="Chromosome 2"/>
</dbReference>
<feature type="transmembrane region" description="Helical" evidence="10">
    <location>
        <begin position="127"/>
        <end position="144"/>
    </location>
</feature>
<protein>
    <recommendedName>
        <fullName evidence="10">Odorant receptor</fullName>
    </recommendedName>
</protein>
<evidence type="ECO:0000313" key="11">
    <source>
        <dbReference type="EMBL" id="KAG5675185.1"/>
    </source>
</evidence>
<keyword evidence="12" id="KW-1185">Reference proteome</keyword>
<evidence type="ECO:0000256" key="4">
    <source>
        <dbReference type="ARBA" id="ARBA00022692"/>
    </source>
</evidence>
<dbReference type="OrthoDB" id="7408385at2759"/>